<organism evidence="3">
    <name type="scientific">hydrocarbon metagenome</name>
    <dbReference type="NCBI Taxonomy" id="938273"/>
    <lineage>
        <taxon>unclassified sequences</taxon>
        <taxon>metagenomes</taxon>
        <taxon>ecological metagenomes</taxon>
    </lineage>
</organism>
<proteinExistence type="predicted"/>
<comment type="caution">
    <text evidence="3">The sequence shown here is derived from an EMBL/GenBank/DDBJ whole genome shotgun (WGS) entry which is preliminary data.</text>
</comment>
<sequence length="270" mass="29085">MKRILVCLLAVALLCSAVQAYIITFDAPAELRAGVPIEVTGTTNFPDGTQFDLILYKAQFTTPAVIDRRMIIVDPGKNFSASFPTTNLEAGSYKIEIQFLKDPGSSLGSSSVIMRQVNLIDRSSEIVLKAPQNQTLGEALLIEGYIPNIGVATITLRVDGPKGFTIPDRHIRTTTTLAGKDGHFSEKIAVTEPGNYYVSVYDAKGFITQIRYSVTATPPVSTTPRPEETGTMEPRDEETPRIPATPTIPLAPFVIFGGLAAAAAVAARKK</sequence>
<gene>
    <name evidence="3" type="ORF">ASZ90_015618</name>
</gene>
<reference evidence="3" key="1">
    <citation type="journal article" date="2015" name="Proc. Natl. Acad. Sci. U.S.A.">
        <title>Networks of energetic and metabolic interactions define dynamics in microbial communities.</title>
        <authorList>
            <person name="Embree M."/>
            <person name="Liu J.K."/>
            <person name="Al-Bassam M.M."/>
            <person name="Zengler K."/>
        </authorList>
    </citation>
    <scope>NUCLEOTIDE SEQUENCE</scope>
</reference>
<name>A0A0W8F1X5_9ZZZZ</name>
<feature type="transmembrane region" description="Helical" evidence="2">
    <location>
        <begin position="248"/>
        <end position="267"/>
    </location>
</feature>
<dbReference type="EMBL" id="LNQE01001625">
    <property type="protein sequence ID" value="KUG14734.1"/>
    <property type="molecule type" value="Genomic_DNA"/>
</dbReference>
<accession>A0A0W8F1X5</accession>
<evidence type="ECO:0000256" key="1">
    <source>
        <dbReference type="SAM" id="MobiDB-lite"/>
    </source>
</evidence>
<evidence type="ECO:0000256" key="2">
    <source>
        <dbReference type="SAM" id="Phobius"/>
    </source>
</evidence>
<feature type="compositionally biased region" description="Basic and acidic residues" evidence="1">
    <location>
        <begin position="225"/>
        <end position="240"/>
    </location>
</feature>
<protein>
    <submittedName>
        <fullName evidence="3">Uncharacterized protein</fullName>
    </submittedName>
</protein>
<feature type="region of interest" description="Disordered" evidence="1">
    <location>
        <begin position="217"/>
        <end position="243"/>
    </location>
</feature>
<keyword evidence="2" id="KW-0812">Transmembrane</keyword>
<keyword evidence="2" id="KW-1133">Transmembrane helix</keyword>
<dbReference type="AlphaFoldDB" id="A0A0W8F1X5"/>
<evidence type="ECO:0000313" key="3">
    <source>
        <dbReference type="EMBL" id="KUG14734.1"/>
    </source>
</evidence>
<keyword evidence="2" id="KW-0472">Membrane</keyword>